<comment type="caution">
    <text evidence="5">The sequence shown here is derived from an EMBL/GenBank/DDBJ whole genome shotgun (WGS) entry which is preliminary data.</text>
</comment>
<organism evidence="5 6">
    <name type="scientific">Timema podura</name>
    <name type="common">Walking stick</name>
    <dbReference type="NCBI Taxonomy" id="61482"/>
    <lineage>
        <taxon>Eukaryota</taxon>
        <taxon>Metazoa</taxon>
        <taxon>Ecdysozoa</taxon>
        <taxon>Arthropoda</taxon>
        <taxon>Hexapoda</taxon>
        <taxon>Insecta</taxon>
        <taxon>Pterygota</taxon>
        <taxon>Neoptera</taxon>
        <taxon>Polyneoptera</taxon>
        <taxon>Phasmatodea</taxon>
        <taxon>Timematodea</taxon>
        <taxon>Timematoidea</taxon>
        <taxon>Timematidae</taxon>
        <taxon>Timema</taxon>
    </lineage>
</organism>
<evidence type="ECO:0000256" key="1">
    <source>
        <dbReference type="ARBA" id="ARBA00009500"/>
    </source>
</evidence>
<evidence type="ECO:0000313" key="6">
    <source>
        <dbReference type="Proteomes" id="UP001153148"/>
    </source>
</evidence>
<evidence type="ECO:0000313" key="5">
    <source>
        <dbReference type="EMBL" id="CAG2062259.1"/>
    </source>
</evidence>
<dbReference type="InterPro" id="IPR036186">
    <property type="entry name" value="Serpin_sf"/>
</dbReference>
<dbReference type="PANTHER" id="PTHR11461:SF211">
    <property type="entry name" value="GH10112P-RELATED"/>
    <property type="match status" value="1"/>
</dbReference>
<keyword evidence="2" id="KW-0646">Protease inhibitor</keyword>
<proteinExistence type="inferred from homology"/>
<evidence type="ECO:0000256" key="3">
    <source>
        <dbReference type="ARBA" id="ARBA00022900"/>
    </source>
</evidence>
<feature type="non-terminal residue" evidence="5">
    <location>
        <position position="175"/>
    </location>
</feature>
<dbReference type="EMBL" id="CAJPIN010019380">
    <property type="protein sequence ID" value="CAG2062259.1"/>
    <property type="molecule type" value="Genomic_DNA"/>
</dbReference>
<dbReference type="Proteomes" id="UP001153148">
    <property type="component" value="Unassembled WGS sequence"/>
</dbReference>
<dbReference type="InterPro" id="IPR042178">
    <property type="entry name" value="Serpin_sf_1"/>
</dbReference>
<keyword evidence="3" id="KW-0722">Serine protease inhibitor</keyword>
<dbReference type="PANTHER" id="PTHR11461">
    <property type="entry name" value="SERINE PROTEASE INHIBITOR, SERPIN"/>
    <property type="match status" value="1"/>
</dbReference>
<evidence type="ECO:0000256" key="2">
    <source>
        <dbReference type="ARBA" id="ARBA00022690"/>
    </source>
</evidence>
<feature type="domain" description="Serpin" evidence="4">
    <location>
        <begin position="33"/>
        <end position="173"/>
    </location>
</feature>
<accession>A0ABN7P5G3</accession>
<evidence type="ECO:0000259" key="4">
    <source>
        <dbReference type="Pfam" id="PF00079"/>
    </source>
</evidence>
<sequence>MKPTTRNVSCVVWIAVVLIQLCHSHILIDRLALNLFTQEFYEVLRKTVPDSFVVSPLSARLGAALIAVGARGNTAEELTSALHLPNDPGVIKKTVIRFLAAPKTNNESEVLFANALFPSDEYPLKQRYVADAHTYFRAHVQTVDYQQSEEVMETINRWAAEKTHNLIRNMVEPRK</sequence>
<protein>
    <recommendedName>
        <fullName evidence="4">Serpin domain-containing protein</fullName>
    </recommendedName>
</protein>
<gene>
    <name evidence="5" type="ORF">TPAB3V08_LOCUS9210</name>
</gene>
<comment type="similarity">
    <text evidence="1">Belongs to the serpin family.</text>
</comment>
<keyword evidence="6" id="KW-1185">Reference proteome</keyword>
<dbReference type="InterPro" id="IPR023796">
    <property type="entry name" value="Serpin_dom"/>
</dbReference>
<name>A0ABN7P5G3_TIMPD</name>
<dbReference type="SUPFAM" id="SSF56574">
    <property type="entry name" value="Serpins"/>
    <property type="match status" value="1"/>
</dbReference>
<dbReference type="Pfam" id="PF00079">
    <property type="entry name" value="Serpin"/>
    <property type="match status" value="1"/>
</dbReference>
<dbReference type="InterPro" id="IPR000215">
    <property type="entry name" value="Serpin_fam"/>
</dbReference>
<reference evidence="5" key="1">
    <citation type="submission" date="2021-03" db="EMBL/GenBank/DDBJ databases">
        <authorList>
            <person name="Tran Van P."/>
        </authorList>
    </citation>
    <scope>NUCLEOTIDE SEQUENCE</scope>
</reference>
<dbReference type="Gene3D" id="3.30.497.10">
    <property type="entry name" value="Antithrombin, subunit I, domain 2"/>
    <property type="match status" value="1"/>
</dbReference>